<accession>A0A7X9X141</accession>
<dbReference type="AlphaFoldDB" id="A0A7X9X141"/>
<evidence type="ECO:0000313" key="1">
    <source>
        <dbReference type="EMBL" id="NML29374.1"/>
    </source>
</evidence>
<comment type="caution">
    <text evidence="1">The sequence shown here is derived from an EMBL/GenBank/DDBJ whole genome shotgun (WGS) entry which is preliminary data.</text>
</comment>
<protein>
    <submittedName>
        <fullName evidence="1">Uncharacterized protein</fullName>
    </submittedName>
</protein>
<organism evidence="1 2">
    <name type="scientific">Paraburkholderia antibiotica</name>
    <dbReference type="NCBI Taxonomy" id="2728839"/>
    <lineage>
        <taxon>Bacteria</taxon>
        <taxon>Pseudomonadati</taxon>
        <taxon>Pseudomonadota</taxon>
        <taxon>Betaproteobacteria</taxon>
        <taxon>Burkholderiales</taxon>
        <taxon>Burkholderiaceae</taxon>
        <taxon>Paraburkholderia</taxon>
    </lineage>
</organism>
<gene>
    <name evidence="1" type="ORF">HHL14_00755</name>
</gene>
<dbReference type="Proteomes" id="UP000583127">
    <property type="component" value="Unassembled WGS sequence"/>
</dbReference>
<evidence type="ECO:0000313" key="2">
    <source>
        <dbReference type="Proteomes" id="UP000583127"/>
    </source>
</evidence>
<name>A0A7X9X141_9BURK</name>
<proteinExistence type="predicted"/>
<dbReference type="EMBL" id="JABBFZ010000001">
    <property type="protein sequence ID" value="NML29374.1"/>
    <property type="molecule type" value="Genomic_DNA"/>
</dbReference>
<keyword evidence="2" id="KW-1185">Reference proteome</keyword>
<sequence length="108" mass="11991">MTHAAERGTLTANKVYVGKYTHIRYVNDESEGYWDPVGEIDAQRTTVDVETLKTWLASLGVTTGFFYPGASDTPDYLNAEHPRYARRLAAVNAWLAVTQASGKSEGRH</sequence>
<reference evidence="1 2" key="1">
    <citation type="submission" date="2020-04" db="EMBL/GenBank/DDBJ databases">
        <title>Paraburkholderia sp. G-4-1-8 isolated from soil.</title>
        <authorList>
            <person name="Dahal R.H."/>
        </authorList>
    </citation>
    <scope>NUCLEOTIDE SEQUENCE [LARGE SCALE GENOMIC DNA]</scope>
    <source>
        <strain evidence="1 2">G-4-1-8</strain>
    </source>
</reference>